<evidence type="ECO:0000313" key="3">
    <source>
        <dbReference type="Proteomes" id="UP000323000"/>
    </source>
</evidence>
<sequence length="227" mass="25658">MNLLRSAIQSNISLRTIKPINGLPFLLRESPRRFSTETEQPPPPPPPPADDSSSIDPFLQTPNDGLVYAKLYGCSKNTLNKDILNMLEGCKLTPDDVRVHYTRNFFPLAMLVQFPSRQAFYNAFKMLSKKGGLYKMEKVNRSDWESFVPYNGKTVLLQGIPVNALIDDVERFLAGCEYDSSSVQLIPRPSMKFAMVRFPSQTLAMNAFLTKNRGFCLNSQISVRVLQ</sequence>
<dbReference type="PANTHER" id="PTHR48167:SF2">
    <property type="entry name" value="EXPRESSED PROTEIN"/>
    <property type="match status" value="1"/>
</dbReference>
<dbReference type="EMBL" id="VAHF01000007">
    <property type="protein sequence ID" value="TXG59084.1"/>
    <property type="molecule type" value="Genomic_DNA"/>
</dbReference>
<protein>
    <submittedName>
        <fullName evidence="2">Uncharacterized protein</fullName>
    </submittedName>
</protein>
<gene>
    <name evidence="2" type="ORF">EZV62_016913</name>
</gene>
<evidence type="ECO:0000256" key="1">
    <source>
        <dbReference type="SAM" id="MobiDB-lite"/>
    </source>
</evidence>
<organism evidence="2 3">
    <name type="scientific">Acer yangbiense</name>
    <dbReference type="NCBI Taxonomy" id="1000413"/>
    <lineage>
        <taxon>Eukaryota</taxon>
        <taxon>Viridiplantae</taxon>
        <taxon>Streptophyta</taxon>
        <taxon>Embryophyta</taxon>
        <taxon>Tracheophyta</taxon>
        <taxon>Spermatophyta</taxon>
        <taxon>Magnoliopsida</taxon>
        <taxon>eudicotyledons</taxon>
        <taxon>Gunneridae</taxon>
        <taxon>Pentapetalae</taxon>
        <taxon>rosids</taxon>
        <taxon>malvids</taxon>
        <taxon>Sapindales</taxon>
        <taxon>Sapindaceae</taxon>
        <taxon>Hippocastanoideae</taxon>
        <taxon>Acereae</taxon>
        <taxon>Acer</taxon>
    </lineage>
</organism>
<dbReference type="PANTHER" id="PTHR48167">
    <property type="entry name" value="EXPRESSED PROTEIN"/>
    <property type="match status" value="1"/>
</dbReference>
<dbReference type="InterPro" id="IPR012677">
    <property type="entry name" value="Nucleotide-bd_a/b_plait_sf"/>
</dbReference>
<dbReference type="AlphaFoldDB" id="A0A5C7HQF9"/>
<proteinExistence type="predicted"/>
<dbReference type="SUPFAM" id="SSF54928">
    <property type="entry name" value="RNA-binding domain, RBD"/>
    <property type="match status" value="1"/>
</dbReference>
<evidence type="ECO:0000313" key="2">
    <source>
        <dbReference type="EMBL" id="TXG59084.1"/>
    </source>
</evidence>
<name>A0A5C7HQF9_9ROSI</name>
<dbReference type="OrthoDB" id="2013327at2759"/>
<keyword evidence="3" id="KW-1185">Reference proteome</keyword>
<feature type="region of interest" description="Disordered" evidence="1">
    <location>
        <begin position="33"/>
        <end position="56"/>
    </location>
</feature>
<dbReference type="GO" id="GO:0003676">
    <property type="term" value="F:nucleic acid binding"/>
    <property type="evidence" value="ECO:0007669"/>
    <property type="project" value="InterPro"/>
</dbReference>
<feature type="compositionally biased region" description="Pro residues" evidence="1">
    <location>
        <begin position="40"/>
        <end position="49"/>
    </location>
</feature>
<reference evidence="3" key="1">
    <citation type="journal article" date="2019" name="Gigascience">
        <title>De novo genome assembly of the endangered Acer yangbiense, a plant species with extremely small populations endemic to Yunnan Province, China.</title>
        <authorList>
            <person name="Yang J."/>
            <person name="Wariss H.M."/>
            <person name="Tao L."/>
            <person name="Zhang R."/>
            <person name="Yun Q."/>
            <person name="Hollingsworth P."/>
            <person name="Dao Z."/>
            <person name="Luo G."/>
            <person name="Guo H."/>
            <person name="Ma Y."/>
            <person name="Sun W."/>
        </authorList>
    </citation>
    <scope>NUCLEOTIDE SEQUENCE [LARGE SCALE GENOMIC DNA]</scope>
    <source>
        <strain evidence="3">cv. Malutang</strain>
    </source>
</reference>
<dbReference type="Gene3D" id="3.30.70.330">
    <property type="match status" value="1"/>
</dbReference>
<accession>A0A5C7HQF9</accession>
<dbReference type="Proteomes" id="UP000323000">
    <property type="component" value="Chromosome 7"/>
</dbReference>
<dbReference type="InterPro" id="IPR035979">
    <property type="entry name" value="RBD_domain_sf"/>
</dbReference>
<comment type="caution">
    <text evidence="2">The sequence shown here is derived from an EMBL/GenBank/DDBJ whole genome shotgun (WGS) entry which is preliminary data.</text>
</comment>